<sequence>MFPQDLNVVITDKEIEVNIPKLTAEDQKYMQNWQGTERNILIRPKLKTKCTKIIAGGTKERRYQYLLALLSKTGLFTDPGALKFDRKILMHLDHRITAITTQEELDNMSDFDLKPFENYSRPAGGVKPEECVADPITVGPATAAYIVSTFADSIDIDKLEKTFDDQGEPGWVTTFAIPVPVFVLIRHNFSQNTYTFSFKDSPELPSKVIHDMFVRIINTLKQEYFIKATITDADPIEFAQFKQKIEKSNCYIAFTTNFERIDDDLTDSYIYIFSRYGESNKDALENIAKEIFDILKVMMCKKCKHVYNSTNDNCFLYYHPGQRIPIEDGEMEEFDEDEVDEDGNPIPIYNWSCCGEMRADEDGCKKKENGKHQLDTTYPEISSLKIEYDLKYNEKF</sequence>
<dbReference type="AlphaFoldDB" id="A2ELD1"/>
<accession>A2ELD1</accession>
<dbReference type="PANTHER" id="PTHR34925">
    <property type="match status" value="1"/>
</dbReference>
<dbReference type="RefSeq" id="XP_001318756.1">
    <property type="nucleotide sequence ID" value="XM_001318721.1"/>
</dbReference>
<dbReference type="KEGG" id="tva:4764410"/>
<dbReference type="VEuPathDB" id="TrichDB:TVAGG3_0274460"/>
<evidence type="ECO:0000313" key="1">
    <source>
        <dbReference type="EMBL" id="EAY06533.1"/>
    </source>
</evidence>
<gene>
    <name evidence="1" type="ORF">TVAG_358230</name>
</gene>
<organism evidence="1 2">
    <name type="scientific">Trichomonas vaginalis (strain ATCC PRA-98 / G3)</name>
    <dbReference type="NCBI Taxonomy" id="412133"/>
    <lineage>
        <taxon>Eukaryota</taxon>
        <taxon>Metamonada</taxon>
        <taxon>Parabasalia</taxon>
        <taxon>Trichomonadida</taxon>
        <taxon>Trichomonadidae</taxon>
        <taxon>Trichomonas</taxon>
    </lineage>
</organism>
<protein>
    <submittedName>
        <fullName evidence="1">Uncharacterized protein</fullName>
    </submittedName>
</protein>
<dbReference type="PANTHER" id="PTHR34925:SF2">
    <property type="entry name" value="PAZ DOMAIN-CONTAINING PROTEIN"/>
    <property type="match status" value="1"/>
</dbReference>
<name>A2ELD1_TRIV3</name>
<proteinExistence type="predicted"/>
<dbReference type="EMBL" id="DS113421">
    <property type="protein sequence ID" value="EAY06533.1"/>
    <property type="molecule type" value="Genomic_DNA"/>
</dbReference>
<evidence type="ECO:0000313" key="2">
    <source>
        <dbReference type="Proteomes" id="UP000001542"/>
    </source>
</evidence>
<dbReference type="OrthoDB" id="10669973at2759"/>
<keyword evidence="2" id="KW-1185">Reference proteome</keyword>
<dbReference type="Proteomes" id="UP000001542">
    <property type="component" value="Unassembled WGS sequence"/>
</dbReference>
<dbReference type="InParanoid" id="A2ELD1"/>
<dbReference type="VEuPathDB" id="TrichDB:TVAG_358230"/>
<reference evidence="1" key="1">
    <citation type="submission" date="2006-10" db="EMBL/GenBank/DDBJ databases">
        <authorList>
            <person name="Amadeo P."/>
            <person name="Zhao Q."/>
            <person name="Wortman J."/>
            <person name="Fraser-Liggett C."/>
            <person name="Carlton J."/>
        </authorList>
    </citation>
    <scope>NUCLEOTIDE SEQUENCE</scope>
    <source>
        <strain evidence="1">G3</strain>
    </source>
</reference>
<reference evidence="1" key="2">
    <citation type="journal article" date="2007" name="Science">
        <title>Draft genome sequence of the sexually transmitted pathogen Trichomonas vaginalis.</title>
        <authorList>
            <person name="Carlton J.M."/>
            <person name="Hirt R.P."/>
            <person name="Silva J.C."/>
            <person name="Delcher A.L."/>
            <person name="Schatz M."/>
            <person name="Zhao Q."/>
            <person name="Wortman J.R."/>
            <person name="Bidwell S.L."/>
            <person name="Alsmark U.C.M."/>
            <person name="Besteiro S."/>
            <person name="Sicheritz-Ponten T."/>
            <person name="Noel C.J."/>
            <person name="Dacks J.B."/>
            <person name="Foster P.G."/>
            <person name="Simillion C."/>
            <person name="Van de Peer Y."/>
            <person name="Miranda-Saavedra D."/>
            <person name="Barton G.J."/>
            <person name="Westrop G.D."/>
            <person name="Mueller S."/>
            <person name="Dessi D."/>
            <person name="Fiori P.L."/>
            <person name="Ren Q."/>
            <person name="Paulsen I."/>
            <person name="Zhang H."/>
            <person name="Bastida-Corcuera F.D."/>
            <person name="Simoes-Barbosa A."/>
            <person name="Brown M.T."/>
            <person name="Hayes R.D."/>
            <person name="Mukherjee M."/>
            <person name="Okumura C.Y."/>
            <person name="Schneider R."/>
            <person name="Smith A.J."/>
            <person name="Vanacova S."/>
            <person name="Villalvazo M."/>
            <person name="Haas B.J."/>
            <person name="Pertea M."/>
            <person name="Feldblyum T.V."/>
            <person name="Utterback T.R."/>
            <person name="Shu C.L."/>
            <person name="Osoegawa K."/>
            <person name="de Jong P.J."/>
            <person name="Hrdy I."/>
            <person name="Horvathova L."/>
            <person name="Zubacova Z."/>
            <person name="Dolezal P."/>
            <person name="Malik S.B."/>
            <person name="Logsdon J.M. Jr."/>
            <person name="Henze K."/>
            <person name="Gupta A."/>
            <person name="Wang C.C."/>
            <person name="Dunne R.L."/>
            <person name="Upcroft J.A."/>
            <person name="Upcroft P."/>
            <person name="White O."/>
            <person name="Salzberg S.L."/>
            <person name="Tang P."/>
            <person name="Chiu C.-H."/>
            <person name="Lee Y.-S."/>
            <person name="Embley T.M."/>
            <person name="Coombs G.H."/>
            <person name="Mottram J.C."/>
            <person name="Tachezy J."/>
            <person name="Fraser-Liggett C.M."/>
            <person name="Johnson P.J."/>
        </authorList>
    </citation>
    <scope>NUCLEOTIDE SEQUENCE [LARGE SCALE GENOMIC DNA]</scope>
    <source>
        <strain evidence="1">G3</strain>
    </source>
</reference>